<accession>A0A1I7RXM4</accession>
<sequence length="99" mass="10673">MSFLSSLVVLAILVVGLLNAAPCILCGYQGGYRFNDYGAPYGYGGYGYGGEDGGMRYKTLEVLGIPFTRYQYGRYDYGDGPYGGGGFHSTGRGFYIGKK</sequence>
<dbReference type="WBParaSite" id="BXY_0549100.1">
    <property type="protein sequence ID" value="BXY_0549100.1"/>
    <property type="gene ID" value="BXY_0549100"/>
</dbReference>
<dbReference type="AlphaFoldDB" id="A0A1I7RXM4"/>
<evidence type="ECO:0000313" key="4">
    <source>
        <dbReference type="Proteomes" id="UP000659654"/>
    </source>
</evidence>
<dbReference type="EMBL" id="CAJFCV020000005">
    <property type="protein sequence ID" value="CAG9126590.1"/>
    <property type="molecule type" value="Genomic_DNA"/>
</dbReference>
<evidence type="ECO:0000313" key="2">
    <source>
        <dbReference type="EMBL" id="CAD5233088.1"/>
    </source>
</evidence>
<proteinExistence type="predicted"/>
<feature type="signal peptide" evidence="1">
    <location>
        <begin position="1"/>
        <end position="20"/>
    </location>
</feature>
<reference evidence="5" key="1">
    <citation type="submission" date="2016-11" db="UniProtKB">
        <authorList>
            <consortium name="WormBaseParasite"/>
        </authorList>
    </citation>
    <scope>IDENTIFICATION</scope>
</reference>
<evidence type="ECO:0000256" key="1">
    <source>
        <dbReference type="SAM" id="SignalP"/>
    </source>
</evidence>
<evidence type="ECO:0000313" key="5">
    <source>
        <dbReference type="WBParaSite" id="BXY_0549100.1"/>
    </source>
</evidence>
<gene>
    <name evidence="2" type="ORF">BXYJ_LOCUS13179</name>
</gene>
<dbReference type="EMBL" id="CAJFDI010000005">
    <property type="protein sequence ID" value="CAD5233088.1"/>
    <property type="molecule type" value="Genomic_DNA"/>
</dbReference>
<dbReference type="Proteomes" id="UP000659654">
    <property type="component" value="Unassembled WGS sequence"/>
</dbReference>
<keyword evidence="4" id="KW-1185">Reference proteome</keyword>
<protein>
    <submittedName>
        <fullName evidence="2">(pine wood nematode) hypothetical protein</fullName>
    </submittedName>
</protein>
<keyword evidence="1" id="KW-0732">Signal</keyword>
<name>A0A1I7RXM4_BURXY</name>
<dbReference type="Proteomes" id="UP000582659">
    <property type="component" value="Unassembled WGS sequence"/>
</dbReference>
<dbReference type="Proteomes" id="UP000095284">
    <property type="component" value="Unplaced"/>
</dbReference>
<reference evidence="2" key="2">
    <citation type="submission" date="2020-09" db="EMBL/GenBank/DDBJ databases">
        <authorList>
            <person name="Kikuchi T."/>
        </authorList>
    </citation>
    <scope>NUCLEOTIDE SEQUENCE</scope>
    <source>
        <strain evidence="2">Ka4C1</strain>
    </source>
</reference>
<evidence type="ECO:0000313" key="3">
    <source>
        <dbReference type="Proteomes" id="UP000095284"/>
    </source>
</evidence>
<organism evidence="3 5">
    <name type="scientific">Bursaphelenchus xylophilus</name>
    <name type="common">Pinewood nematode worm</name>
    <name type="synonym">Aphelenchoides xylophilus</name>
    <dbReference type="NCBI Taxonomy" id="6326"/>
    <lineage>
        <taxon>Eukaryota</taxon>
        <taxon>Metazoa</taxon>
        <taxon>Ecdysozoa</taxon>
        <taxon>Nematoda</taxon>
        <taxon>Chromadorea</taxon>
        <taxon>Rhabditida</taxon>
        <taxon>Tylenchina</taxon>
        <taxon>Tylenchomorpha</taxon>
        <taxon>Aphelenchoidea</taxon>
        <taxon>Aphelenchoididae</taxon>
        <taxon>Bursaphelenchus</taxon>
    </lineage>
</organism>
<feature type="chain" id="PRO_5036021984" evidence="1">
    <location>
        <begin position="21"/>
        <end position="99"/>
    </location>
</feature>